<dbReference type="Pfam" id="PF02638">
    <property type="entry name" value="GHL10"/>
    <property type="match status" value="1"/>
</dbReference>
<dbReference type="AlphaFoldDB" id="A0AB39LK10"/>
<dbReference type="EMBL" id="CP163429">
    <property type="protein sequence ID" value="XDP93212.1"/>
    <property type="molecule type" value="Genomic_DNA"/>
</dbReference>
<organism evidence="5">
    <name type="scientific">Streptomyces sp. R02</name>
    <dbReference type="NCBI Taxonomy" id="3238623"/>
    <lineage>
        <taxon>Bacteria</taxon>
        <taxon>Bacillati</taxon>
        <taxon>Actinomycetota</taxon>
        <taxon>Actinomycetes</taxon>
        <taxon>Kitasatosporales</taxon>
        <taxon>Streptomycetaceae</taxon>
        <taxon>Streptomyces</taxon>
    </lineage>
</organism>
<evidence type="ECO:0000256" key="2">
    <source>
        <dbReference type="SAM" id="MobiDB-lite"/>
    </source>
</evidence>
<reference evidence="5" key="1">
    <citation type="submission" date="2024-07" db="EMBL/GenBank/DDBJ databases">
        <authorList>
            <person name="Yu S.T."/>
        </authorList>
    </citation>
    <scope>NUCLEOTIDE SEQUENCE</scope>
    <source>
        <strain evidence="5">R02</strain>
    </source>
</reference>
<dbReference type="InterPro" id="IPR003790">
    <property type="entry name" value="GHL10"/>
</dbReference>
<accession>A0AB39LK10</accession>
<sequence>MSSQRRQGARVRVSRRGFAAALAALATTTTGSAAPRPAPDRGTGAAGGPGRGGAATGEMRGMWVATVTNRDWPSRPGLSAGRQRAELLAHLDAAVRARLNTVMLQVRPTADALWPSPHEPWSQYLTGTQGADPGWDPLGTAVAEAHARGLHLHAWFNPYRVALHTDPARLAASHPARRNPGWVIPYGGKLYYDPGLPEVRAFVREAMLDAVRRYPVDGVHFDDYFYPYPVAGQTFDDDAAYDRYGAAFPDRAAWRRDNVDRLVHETAEAIRTIRPGTRFGISPFGVWRNADVDPRGSATRAGVQSYDDLHADTRKWARENWIDYICPQLYWNIGFAAADYAKLLPWWADVVRGSGTRLYAGEALYKAGDPAQPAAWQDPDELSRHLTLAKRYPEARGHVFFAAREVTADPVGAMARVAADHYGRPAGPPS</sequence>
<feature type="compositionally biased region" description="Low complexity" evidence="2">
    <location>
        <begin position="26"/>
        <end position="43"/>
    </location>
</feature>
<dbReference type="PANTHER" id="PTHR43405">
    <property type="entry name" value="GLYCOSYL HYDROLASE DIGH"/>
    <property type="match status" value="1"/>
</dbReference>
<proteinExistence type="predicted"/>
<evidence type="ECO:0000256" key="1">
    <source>
        <dbReference type="ARBA" id="ARBA00022729"/>
    </source>
</evidence>
<feature type="compositionally biased region" description="Gly residues" evidence="2">
    <location>
        <begin position="44"/>
        <end position="55"/>
    </location>
</feature>
<dbReference type="Gene3D" id="3.20.20.80">
    <property type="entry name" value="Glycosidases"/>
    <property type="match status" value="1"/>
</dbReference>
<dbReference type="SUPFAM" id="SSF51445">
    <property type="entry name" value="(Trans)glycosidases"/>
    <property type="match status" value="1"/>
</dbReference>
<feature type="chain" id="PRO_5044307240" evidence="3">
    <location>
        <begin position="34"/>
        <end position="430"/>
    </location>
</feature>
<name>A0AB39LK10_9ACTN</name>
<evidence type="ECO:0000256" key="3">
    <source>
        <dbReference type="SAM" id="SignalP"/>
    </source>
</evidence>
<feature type="domain" description="Glycosyl hydrolase-like 10" evidence="4">
    <location>
        <begin position="58"/>
        <end position="372"/>
    </location>
</feature>
<evidence type="ECO:0000259" key="4">
    <source>
        <dbReference type="Pfam" id="PF02638"/>
    </source>
</evidence>
<feature type="signal peptide" evidence="3">
    <location>
        <begin position="1"/>
        <end position="33"/>
    </location>
</feature>
<evidence type="ECO:0000313" key="5">
    <source>
        <dbReference type="EMBL" id="XDP93212.1"/>
    </source>
</evidence>
<dbReference type="PROSITE" id="PS51318">
    <property type="entry name" value="TAT"/>
    <property type="match status" value="1"/>
</dbReference>
<dbReference type="RefSeq" id="WP_369155128.1">
    <property type="nucleotide sequence ID" value="NZ_CP163429.1"/>
</dbReference>
<keyword evidence="1 3" id="KW-0732">Signal</keyword>
<gene>
    <name evidence="5" type="ORF">AB5J57_06610</name>
</gene>
<dbReference type="InterPro" id="IPR052177">
    <property type="entry name" value="Divisome_Glycosyl_Hydrolase"/>
</dbReference>
<dbReference type="InterPro" id="IPR017853">
    <property type="entry name" value="GH"/>
</dbReference>
<feature type="region of interest" description="Disordered" evidence="2">
    <location>
        <begin position="26"/>
        <end position="57"/>
    </location>
</feature>
<dbReference type="GO" id="GO:0016787">
    <property type="term" value="F:hydrolase activity"/>
    <property type="evidence" value="ECO:0007669"/>
    <property type="project" value="UniProtKB-KW"/>
</dbReference>
<dbReference type="PANTHER" id="PTHR43405:SF1">
    <property type="entry name" value="GLYCOSYL HYDROLASE DIGH"/>
    <property type="match status" value="1"/>
</dbReference>
<protein>
    <submittedName>
        <fullName evidence="5">Glycoside hydrolase family 10 protein</fullName>
    </submittedName>
</protein>
<dbReference type="InterPro" id="IPR006311">
    <property type="entry name" value="TAT_signal"/>
</dbReference>
<keyword evidence="5" id="KW-0378">Hydrolase</keyword>